<evidence type="ECO:0000256" key="5">
    <source>
        <dbReference type="ARBA" id="ARBA00023136"/>
    </source>
</evidence>
<reference evidence="8" key="1">
    <citation type="journal article" date="2023" name="Mol. Phylogenet. Evol.">
        <title>Genome-scale phylogeny and comparative genomics of the fungal order Sordariales.</title>
        <authorList>
            <person name="Hensen N."/>
            <person name="Bonometti L."/>
            <person name="Westerberg I."/>
            <person name="Brannstrom I.O."/>
            <person name="Guillou S."/>
            <person name="Cros-Aarteil S."/>
            <person name="Calhoun S."/>
            <person name="Haridas S."/>
            <person name="Kuo A."/>
            <person name="Mondo S."/>
            <person name="Pangilinan J."/>
            <person name="Riley R."/>
            <person name="LaButti K."/>
            <person name="Andreopoulos B."/>
            <person name="Lipzen A."/>
            <person name="Chen C."/>
            <person name="Yan M."/>
            <person name="Daum C."/>
            <person name="Ng V."/>
            <person name="Clum A."/>
            <person name="Steindorff A."/>
            <person name="Ohm R.A."/>
            <person name="Martin F."/>
            <person name="Silar P."/>
            <person name="Natvig D.O."/>
            <person name="Lalanne C."/>
            <person name="Gautier V."/>
            <person name="Ament-Velasquez S.L."/>
            <person name="Kruys A."/>
            <person name="Hutchinson M.I."/>
            <person name="Powell A.J."/>
            <person name="Barry K."/>
            <person name="Miller A.N."/>
            <person name="Grigoriev I.V."/>
            <person name="Debuchy R."/>
            <person name="Gladieux P."/>
            <person name="Hiltunen Thoren M."/>
            <person name="Johannesson H."/>
        </authorList>
    </citation>
    <scope>NUCLEOTIDE SEQUENCE</scope>
    <source>
        <strain evidence="8">PSN324</strain>
    </source>
</reference>
<feature type="transmembrane region" description="Helical" evidence="6">
    <location>
        <begin position="109"/>
        <end position="126"/>
    </location>
</feature>
<evidence type="ECO:0000256" key="6">
    <source>
        <dbReference type="SAM" id="Phobius"/>
    </source>
</evidence>
<keyword evidence="3 6" id="KW-0812">Transmembrane</keyword>
<comment type="similarity">
    <text evidence="2">Belongs to the ammonia transporter channel (TC 1.A.11.2) family.</text>
</comment>
<evidence type="ECO:0000313" key="8">
    <source>
        <dbReference type="EMBL" id="KAK4465772.1"/>
    </source>
</evidence>
<dbReference type="GO" id="GO:0008519">
    <property type="term" value="F:ammonium channel activity"/>
    <property type="evidence" value="ECO:0007669"/>
    <property type="project" value="InterPro"/>
</dbReference>
<feature type="transmembrane region" description="Helical" evidence="6">
    <location>
        <begin position="249"/>
        <end position="269"/>
    </location>
</feature>
<reference evidence="8" key="2">
    <citation type="submission" date="2023-06" db="EMBL/GenBank/DDBJ databases">
        <authorList>
            <consortium name="Lawrence Berkeley National Laboratory"/>
            <person name="Mondo S.J."/>
            <person name="Hensen N."/>
            <person name="Bonometti L."/>
            <person name="Westerberg I."/>
            <person name="Brannstrom I.O."/>
            <person name="Guillou S."/>
            <person name="Cros-Aarteil S."/>
            <person name="Calhoun S."/>
            <person name="Haridas S."/>
            <person name="Kuo A."/>
            <person name="Pangilinan J."/>
            <person name="Riley R."/>
            <person name="Labutti K."/>
            <person name="Andreopoulos B."/>
            <person name="Lipzen A."/>
            <person name="Chen C."/>
            <person name="Yanf M."/>
            <person name="Daum C."/>
            <person name="Ng V."/>
            <person name="Clum A."/>
            <person name="Steindorff A."/>
            <person name="Ohm R."/>
            <person name="Martin F."/>
            <person name="Silar P."/>
            <person name="Natvig D."/>
            <person name="Lalanne C."/>
            <person name="Gautier V."/>
            <person name="Ament-Velasquez S.L."/>
            <person name="Kruys A."/>
            <person name="Hutchinson M.I."/>
            <person name="Powell A.J."/>
            <person name="Barry K."/>
            <person name="Miller A.N."/>
            <person name="Grigoriev I.V."/>
            <person name="Debuchy R."/>
            <person name="Gladieux P."/>
            <person name="Thoren M.H."/>
            <person name="Johannesson H."/>
        </authorList>
    </citation>
    <scope>NUCLEOTIDE SEQUENCE</scope>
    <source>
        <strain evidence="8">PSN324</strain>
    </source>
</reference>
<evidence type="ECO:0000256" key="4">
    <source>
        <dbReference type="ARBA" id="ARBA00022989"/>
    </source>
</evidence>
<keyword evidence="9" id="KW-1185">Reference proteome</keyword>
<dbReference type="InterPro" id="IPR024041">
    <property type="entry name" value="NH4_transpt_AmtB-like_dom"/>
</dbReference>
<evidence type="ECO:0000259" key="7">
    <source>
        <dbReference type="Pfam" id="PF00909"/>
    </source>
</evidence>
<dbReference type="Proteomes" id="UP001321749">
    <property type="component" value="Unassembled WGS sequence"/>
</dbReference>
<evidence type="ECO:0000313" key="9">
    <source>
        <dbReference type="Proteomes" id="UP001321749"/>
    </source>
</evidence>
<dbReference type="InterPro" id="IPR029020">
    <property type="entry name" value="Ammonium/urea_transptr"/>
</dbReference>
<dbReference type="EMBL" id="MU864936">
    <property type="protein sequence ID" value="KAK4465772.1"/>
    <property type="molecule type" value="Genomic_DNA"/>
</dbReference>
<accession>A0AAV9I1S5</accession>
<proteinExistence type="inferred from homology"/>
<dbReference type="PANTHER" id="PTHR43029">
    <property type="entry name" value="AMMONIUM TRANSPORTER MEP2"/>
    <property type="match status" value="1"/>
</dbReference>
<feature type="transmembrane region" description="Helical" evidence="6">
    <location>
        <begin position="174"/>
        <end position="195"/>
    </location>
</feature>
<dbReference type="AlphaFoldDB" id="A0AAV9I1S5"/>
<dbReference type="SUPFAM" id="SSF111352">
    <property type="entry name" value="Ammonium transporter"/>
    <property type="match status" value="1"/>
</dbReference>
<dbReference type="Gene3D" id="1.10.3430.10">
    <property type="entry name" value="Ammonium transporter AmtB like domains"/>
    <property type="match status" value="2"/>
</dbReference>
<comment type="caution">
    <text evidence="8">The sequence shown here is derived from an EMBL/GenBank/DDBJ whole genome shotgun (WGS) entry which is preliminary data.</text>
</comment>
<sequence length="430" mass="46715">MASSSLQAWWDCDKKDTLFVLVCTVICWTIVPTVGIAYSGYAWKRKSLAAALPAVLTIAVCSIQWFVVGYSLAYGEGGGWFFGGCSNIFHRGVLTEPVGTIPATLFSEFQLGFEATVCAIAVGGFCERGKLWPVVTFIALWSTFISCPLAHIVWGGGVLGKGLGVLLDFAGGTPVHVCSGATATAVSIYLSYPIFRSKKSAVRTPAHIRLHRPGNSFCQLIPLTIFWEPWMAFDAGTALALNFQSTGRWSLDATLMGAIAGLVMITPSAGFNDMPTAFFFGIFGAVVCRQALRIKFIKFACKWRWVDNGDTFATDCIGGVIATIITGLLVQKKVAAYGGMDVSGGVFFDGNIRKLWVQLVDVVIGFSWSFFESYAIVAFIDCVPGLEVLAVDKYFHEGLDFYETEESLSVLEHPEEIDYKPTDKGTITLD</sequence>
<evidence type="ECO:0000256" key="1">
    <source>
        <dbReference type="ARBA" id="ARBA00004141"/>
    </source>
</evidence>
<evidence type="ECO:0000256" key="3">
    <source>
        <dbReference type="ARBA" id="ARBA00022692"/>
    </source>
</evidence>
<feature type="domain" description="Ammonium transporter AmtB-like" evidence="7">
    <location>
        <begin position="19"/>
        <end position="244"/>
    </location>
</feature>
<organism evidence="8 9">
    <name type="scientific">Cladorrhinum samala</name>
    <dbReference type="NCBI Taxonomy" id="585594"/>
    <lineage>
        <taxon>Eukaryota</taxon>
        <taxon>Fungi</taxon>
        <taxon>Dikarya</taxon>
        <taxon>Ascomycota</taxon>
        <taxon>Pezizomycotina</taxon>
        <taxon>Sordariomycetes</taxon>
        <taxon>Sordariomycetidae</taxon>
        <taxon>Sordariales</taxon>
        <taxon>Podosporaceae</taxon>
        <taxon>Cladorrhinum</taxon>
    </lineage>
</organism>
<feature type="transmembrane region" description="Helical" evidence="6">
    <location>
        <begin position="18"/>
        <end position="38"/>
    </location>
</feature>
<comment type="subcellular location">
    <subcellularLocation>
        <location evidence="1">Membrane</location>
        <topology evidence="1">Multi-pass membrane protein</topology>
    </subcellularLocation>
</comment>
<protein>
    <submittedName>
        <fullName evidence="8">Ammonium transporter</fullName>
    </submittedName>
</protein>
<gene>
    <name evidence="8" type="ORF">QBC42DRAFT_335983</name>
</gene>
<dbReference type="Pfam" id="PF00909">
    <property type="entry name" value="Ammonium_transp"/>
    <property type="match status" value="1"/>
</dbReference>
<dbReference type="PANTHER" id="PTHR43029:SF9">
    <property type="entry name" value="SIMILAR TO AMMONIUM PERMEASE, BUT NOT NORMALLY ACTIVE (EUROFUNG)"/>
    <property type="match status" value="1"/>
</dbReference>
<name>A0AAV9I1S5_9PEZI</name>
<feature type="transmembrane region" description="Helical" evidence="6">
    <location>
        <begin position="50"/>
        <end position="73"/>
    </location>
</feature>
<keyword evidence="4 6" id="KW-1133">Transmembrane helix</keyword>
<dbReference type="GO" id="GO:0005886">
    <property type="term" value="C:plasma membrane"/>
    <property type="evidence" value="ECO:0007669"/>
    <property type="project" value="TreeGrafter"/>
</dbReference>
<evidence type="ECO:0000256" key="2">
    <source>
        <dbReference type="ARBA" id="ARBA00005887"/>
    </source>
</evidence>
<dbReference type="InterPro" id="IPR001905">
    <property type="entry name" value="Ammonium_transpt"/>
</dbReference>
<keyword evidence="5 6" id="KW-0472">Membrane</keyword>
<feature type="transmembrane region" description="Helical" evidence="6">
    <location>
        <begin position="131"/>
        <end position="154"/>
    </location>
</feature>